<evidence type="ECO:0000313" key="2">
    <source>
        <dbReference type="EMBL" id="GGR52038.1"/>
    </source>
</evidence>
<protein>
    <recommendedName>
        <fullName evidence="1">Bacterial alpha-L-rhamnosidase N-terminal domain-containing protein</fullName>
    </recommendedName>
</protein>
<name>A0A918KZC6_9ACTN</name>
<organism evidence="2 3">
    <name type="scientific">Streptomyces aurantiogriseus</name>
    <dbReference type="NCBI Taxonomy" id="66870"/>
    <lineage>
        <taxon>Bacteria</taxon>
        <taxon>Bacillati</taxon>
        <taxon>Actinomycetota</taxon>
        <taxon>Actinomycetes</taxon>
        <taxon>Kitasatosporales</taxon>
        <taxon>Streptomycetaceae</taxon>
        <taxon>Streptomyces</taxon>
    </lineage>
</organism>
<reference evidence="2" key="1">
    <citation type="journal article" date="2014" name="Int. J. Syst. Evol. Microbiol.">
        <title>Complete genome sequence of Corynebacterium casei LMG S-19264T (=DSM 44701T), isolated from a smear-ripened cheese.</title>
        <authorList>
            <consortium name="US DOE Joint Genome Institute (JGI-PGF)"/>
            <person name="Walter F."/>
            <person name="Albersmeier A."/>
            <person name="Kalinowski J."/>
            <person name="Ruckert C."/>
        </authorList>
    </citation>
    <scope>NUCLEOTIDE SEQUENCE</scope>
    <source>
        <strain evidence="2">JCM 4346</strain>
    </source>
</reference>
<dbReference type="AlphaFoldDB" id="A0A918KZC6"/>
<reference evidence="2" key="2">
    <citation type="submission" date="2020-09" db="EMBL/GenBank/DDBJ databases">
        <authorList>
            <person name="Sun Q."/>
            <person name="Ohkuma M."/>
        </authorList>
    </citation>
    <scope>NUCLEOTIDE SEQUENCE</scope>
    <source>
        <strain evidence="2">JCM 4346</strain>
    </source>
</reference>
<gene>
    <name evidence="2" type="ORF">GCM10010251_81400</name>
</gene>
<dbReference type="PANTHER" id="PTHR33307">
    <property type="entry name" value="ALPHA-RHAMNOSIDASE (EUROFUNG)"/>
    <property type="match status" value="1"/>
</dbReference>
<accession>A0A918KZC6</accession>
<dbReference type="Pfam" id="PF08531">
    <property type="entry name" value="Bac_rhamnosid_N"/>
    <property type="match status" value="1"/>
</dbReference>
<dbReference type="Proteomes" id="UP000658320">
    <property type="component" value="Unassembled WGS sequence"/>
</dbReference>
<dbReference type="InterPro" id="IPR016007">
    <property type="entry name" value="Alpha_rhamnosid"/>
</dbReference>
<proteinExistence type="predicted"/>
<dbReference type="EMBL" id="BMSX01000027">
    <property type="protein sequence ID" value="GGR52038.1"/>
    <property type="molecule type" value="Genomic_DNA"/>
</dbReference>
<dbReference type="Gene3D" id="2.60.120.260">
    <property type="entry name" value="Galactose-binding domain-like"/>
    <property type="match status" value="1"/>
</dbReference>
<evidence type="ECO:0000313" key="3">
    <source>
        <dbReference type="Proteomes" id="UP000658320"/>
    </source>
</evidence>
<feature type="domain" description="Bacterial alpha-L-rhamnosidase N-terminal" evidence="1">
    <location>
        <begin position="132"/>
        <end position="183"/>
    </location>
</feature>
<dbReference type="PANTHER" id="PTHR33307:SF11">
    <property type="entry name" value="ALPHA-L-RHAMNOSIDASE"/>
    <property type="match status" value="1"/>
</dbReference>
<keyword evidence="3" id="KW-1185">Reference proteome</keyword>
<evidence type="ECO:0000259" key="1">
    <source>
        <dbReference type="Pfam" id="PF08531"/>
    </source>
</evidence>
<comment type="caution">
    <text evidence="2">The sequence shown here is derived from an EMBL/GenBank/DDBJ whole genome shotgun (WGS) entry which is preliminary data.</text>
</comment>
<dbReference type="InterPro" id="IPR013737">
    <property type="entry name" value="Bac_rhamnosid_N"/>
</dbReference>
<dbReference type="RefSeq" id="WP_189943055.1">
    <property type="nucleotide sequence ID" value="NZ_BMSX01000027.1"/>
</dbReference>
<sequence length="209" mass="21341">MTDWSRPASWAMGLLERGDWGAAEWIEYPGRDVGDPLPVFARALGTLAAPAAAGAAALKVSSVTGYHVGGTINIDTGDGGERLESRTITAIGTAGPDGTGIGFEPPLSAAHAAAAEVTGSGNSLASTDPSAGPPPRVIARLEITRADGSTESIVSDRTWRAALGAVTTADWYAGSDYDSRREQPPVIAAASPRTRGRLVRSSAISNGSV</sequence>